<dbReference type="PANTHER" id="PTHR43390:SF1">
    <property type="entry name" value="CHLOROPLAST PROCESSING PEPTIDASE"/>
    <property type="match status" value="1"/>
</dbReference>
<keyword evidence="7" id="KW-1133">Transmembrane helix</keyword>
<dbReference type="CDD" id="cd06530">
    <property type="entry name" value="S26_SPase_I"/>
    <property type="match status" value="1"/>
</dbReference>
<keyword evidence="7" id="KW-0645">Protease</keyword>
<keyword evidence="7" id="KW-0472">Membrane</keyword>
<dbReference type="PROSITE" id="PS00761">
    <property type="entry name" value="SPASE_I_3"/>
    <property type="match status" value="1"/>
</dbReference>
<dbReference type="EMBL" id="FNWV01000005">
    <property type="protein sequence ID" value="SEH61223.1"/>
    <property type="molecule type" value="Genomic_DNA"/>
</dbReference>
<keyword evidence="5 7" id="KW-0378">Hydrolase</keyword>
<protein>
    <recommendedName>
        <fullName evidence="4 7">Signal peptidase I</fullName>
        <ecNumber evidence="4 7">3.4.21.89</ecNumber>
    </recommendedName>
</protein>
<dbReference type="Pfam" id="PF10502">
    <property type="entry name" value="Peptidase_S26"/>
    <property type="match status" value="1"/>
</dbReference>
<comment type="catalytic activity">
    <reaction evidence="1 7">
        <text>Cleavage of hydrophobic, N-terminal signal or leader sequences from secreted and periplasmic proteins.</text>
        <dbReference type="EC" id="3.4.21.89"/>
    </reaction>
</comment>
<dbReference type="Gene3D" id="2.10.109.10">
    <property type="entry name" value="Umud Fragment, subunit A"/>
    <property type="match status" value="1"/>
</dbReference>
<gene>
    <name evidence="9" type="ORF">SAMN02910265_01726</name>
</gene>
<dbReference type="EC" id="3.4.21.89" evidence="4 7"/>
<dbReference type="GO" id="GO:0004252">
    <property type="term" value="F:serine-type endopeptidase activity"/>
    <property type="evidence" value="ECO:0007669"/>
    <property type="project" value="InterPro"/>
</dbReference>
<accession>A0A1H6JQ72</accession>
<comment type="similarity">
    <text evidence="3 7">Belongs to the peptidase S26 family.</text>
</comment>
<feature type="domain" description="Peptidase S26" evidence="8">
    <location>
        <begin position="16"/>
        <end position="188"/>
    </location>
</feature>
<dbReference type="Proteomes" id="UP000183190">
    <property type="component" value="Unassembled WGS sequence"/>
</dbReference>
<evidence type="ECO:0000256" key="2">
    <source>
        <dbReference type="ARBA" id="ARBA00004401"/>
    </source>
</evidence>
<evidence type="ECO:0000256" key="3">
    <source>
        <dbReference type="ARBA" id="ARBA00009370"/>
    </source>
</evidence>
<dbReference type="InterPro" id="IPR000223">
    <property type="entry name" value="Pept_S26A_signal_pept_1"/>
</dbReference>
<evidence type="ECO:0000313" key="10">
    <source>
        <dbReference type="Proteomes" id="UP000183190"/>
    </source>
</evidence>
<feature type="transmembrane region" description="Helical" evidence="7">
    <location>
        <begin position="20"/>
        <end position="40"/>
    </location>
</feature>
<dbReference type="OrthoDB" id="9802919at2"/>
<dbReference type="GO" id="GO:0006465">
    <property type="term" value="P:signal peptide processing"/>
    <property type="evidence" value="ECO:0007669"/>
    <property type="project" value="InterPro"/>
</dbReference>
<sequence length="199" mass="21958">MKTGKAGSGLLSKAVDFLETLLVTFFVIVMIFTYCFRVYIVKGESMENTLVQGDTVIVETMPFFRYSRGDIIIADIDSAHLLDDSGEVYEKACSRKTVVKRVIASEGQSVDIDFDRGKVFVDGKELTEDYTSGLTHSDEGAFTGKYPVTVPKGYLFVMGDNRRNSLDSRSYDIGFVSVDSVVGKVLFRAAPAQKIGIVK</sequence>
<keyword evidence="7" id="KW-0812">Transmembrane</keyword>
<organism evidence="9 10">
    <name type="scientific">Ruminococcus flavefaciens</name>
    <dbReference type="NCBI Taxonomy" id="1265"/>
    <lineage>
        <taxon>Bacteria</taxon>
        <taxon>Bacillati</taxon>
        <taxon>Bacillota</taxon>
        <taxon>Clostridia</taxon>
        <taxon>Eubacteriales</taxon>
        <taxon>Oscillospiraceae</taxon>
        <taxon>Ruminococcus</taxon>
    </lineage>
</organism>
<name>A0A1H6JQ72_RUMFL</name>
<comment type="subcellular location">
    <subcellularLocation>
        <location evidence="2">Cell membrane</location>
        <topology evidence="2">Single-pass type II membrane protein</topology>
    </subcellularLocation>
    <subcellularLocation>
        <location evidence="7">Membrane</location>
        <topology evidence="7">Single-pass type II membrane protein</topology>
    </subcellularLocation>
</comment>
<evidence type="ECO:0000256" key="4">
    <source>
        <dbReference type="ARBA" id="ARBA00013208"/>
    </source>
</evidence>
<evidence type="ECO:0000256" key="5">
    <source>
        <dbReference type="ARBA" id="ARBA00022801"/>
    </source>
</evidence>
<evidence type="ECO:0000256" key="7">
    <source>
        <dbReference type="RuleBase" id="RU362042"/>
    </source>
</evidence>
<reference evidence="9 10" key="1">
    <citation type="submission" date="2016-10" db="EMBL/GenBank/DDBJ databases">
        <authorList>
            <person name="de Groot N.N."/>
        </authorList>
    </citation>
    <scope>NUCLEOTIDE SEQUENCE [LARGE SCALE GENOMIC DNA]</scope>
    <source>
        <strain evidence="9 10">YAD2003</strain>
    </source>
</reference>
<feature type="active site" evidence="6">
    <location>
        <position position="45"/>
    </location>
</feature>
<dbReference type="PRINTS" id="PR00727">
    <property type="entry name" value="LEADERPTASE"/>
</dbReference>
<feature type="active site" evidence="6">
    <location>
        <position position="100"/>
    </location>
</feature>
<proteinExistence type="inferred from homology"/>
<dbReference type="RefSeq" id="WP_074716456.1">
    <property type="nucleotide sequence ID" value="NZ_FNWV01000005.1"/>
</dbReference>
<dbReference type="InterPro" id="IPR036286">
    <property type="entry name" value="LexA/Signal_pep-like_sf"/>
</dbReference>
<dbReference type="GO" id="GO:0005886">
    <property type="term" value="C:plasma membrane"/>
    <property type="evidence" value="ECO:0007669"/>
    <property type="project" value="UniProtKB-SubCell"/>
</dbReference>
<evidence type="ECO:0000256" key="1">
    <source>
        <dbReference type="ARBA" id="ARBA00000677"/>
    </source>
</evidence>
<dbReference type="NCBIfam" id="TIGR02227">
    <property type="entry name" value="sigpep_I_bact"/>
    <property type="match status" value="1"/>
</dbReference>
<dbReference type="InterPro" id="IPR019758">
    <property type="entry name" value="Pept_S26A_signal_pept_1_CS"/>
</dbReference>
<dbReference type="PANTHER" id="PTHR43390">
    <property type="entry name" value="SIGNAL PEPTIDASE I"/>
    <property type="match status" value="1"/>
</dbReference>
<dbReference type="InterPro" id="IPR019533">
    <property type="entry name" value="Peptidase_S26"/>
</dbReference>
<dbReference type="SUPFAM" id="SSF51306">
    <property type="entry name" value="LexA/Signal peptidase"/>
    <property type="match status" value="1"/>
</dbReference>
<dbReference type="GO" id="GO:0009003">
    <property type="term" value="F:signal peptidase activity"/>
    <property type="evidence" value="ECO:0007669"/>
    <property type="project" value="UniProtKB-EC"/>
</dbReference>
<evidence type="ECO:0000313" key="9">
    <source>
        <dbReference type="EMBL" id="SEH61223.1"/>
    </source>
</evidence>
<dbReference type="AlphaFoldDB" id="A0A1H6JQ72"/>
<evidence type="ECO:0000259" key="8">
    <source>
        <dbReference type="Pfam" id="PF10502"/>
    </source>
</evidence>
<evidence type="ECO:0000256" key="6">
    <source>
        <dbReference type="PIRSR" id="PIRSR600223-1"/>
    </source>
</evidence>